<organism evidence="2 3">
    <name type="scientific">Paraphaeosphaeria sporulosa</name>
    <dbReference type="NCBI Taxonomy" id="1460663"/>
    <lineage>
        <taxon>Eukaryota</taxon>
        <taxon>Fungi</taxon>
        <taxon>Dikarya</taxon>
        <taxon>Ascomycota</taxon>
        <taxon>Pezizomycotina</taxon>
        <taxon>Dothideomycetes</taxon>
        <taxon>Pleosporomycetidae</taxon>
        <taxon>Pleosporales</taxon>
        <taxon>Massarineae</taxon>
        <taxon>Didymosphaeriaceae</taxon>
        <taxon>Paraphaeosphaeria</taxon>
    </lineage>
</organism>
<protein>
    <submittedName>
        <fullName evidence="2">Uncharacterized protein</fullName>
    </submittedName>
</protein>
<dbReference type="Proteomes" id="UP000077069">
    <property type="component" value="Unassembled WGS sequence"/>
</dbReference>
<evidence type="ECO:0000256" key="1">
    <source>
        <dbReference type="SAM" id="MobiDB-lite"/>
    </source>
</evidence>
<feature type="compositionally biased region" description="Low complexity" evidence="1">
    <location>
        <begin position="333"/>
        <end position="354"/>
    </location>
</feature>
<sequence>MFTAFFCQAENAIIAPLFHTHKQPYSDAQIMDRPLPGFDARALLLAPHCRRADQTPSRFPVSATIPQRQDLHCCLNTMLPFYTFDYYPCCIMKFTTEVAIAVLAFTNLAVADAPSRRWTGSLSARANTLGRRQIEIGGLKLGGGGNATAGEAGGQTKGGNGGGLTIGGLTLGGSKGGISGNGLSLPGGQNNNQGQQGQAGGAGAPDTQKPAEGAARAEGQPAQESKPAAEAAKPSKTASAAETVPTETASGAEKPAKSAPAAEAAPPKATVTVEASKNGTATEAAPVKESQAAAAEPKAPATKPAAPATEPKAEPQTGAGPGTENQPGRAEGEAAAAEAKGEAAALKGETAAEANKSNGVKATEESERFSEEAGITLNKDGSAANLGGNLGITQGSDGSKSVGGENGINIAANGQATAAGTERE</sequence>
<feature type="compositionally biased region" description="Basic and acidic residues" evidence="1">
    <location>
        <begin position="362"/>
        <end position="371"/>
    </location>
</feature>
<accession>A0A177CXL4</accession>
<feature type="compositionally biased region" description="Low complexity" evidence="1">
    <location>
        <begin position="292"/>
        <end position="310"/>
    </location>
</feature>
<evidence type="ECO:0000313" key="3">
    <source>
        <dbReference type="Proteomes" id="UP000077069"/>
    </source>
</evidence>
<name>A0A177CXL4_9PLEO</name>
<feature type="compositionally biased region" description="Low complexity" evidence="1">
    <location>
        <begin position="181"/>
        <end position="196"/>
    </location>
</feature>
<keyword evidence="3" id="KW-1185">Reference proteome</keyword>
<dbReference type="OrthoDB" id="4851624at2759"/>
<dbReference type="AlphaFoldDB" id="A0A177CXL4"/>
<reference evidence="2 3" key="1">
    <citation type="submission" date="2016-05" db="EMBL/GenBank/DDBJ databases">
        <title>Comparative analysis of secretome profiles of manganese(II)-oxidizing ascomycete fungi.</title>
        <authorList>
            <consortium name="DOE Joint Genome Institute"/>
            <person name="Zeiner C.A."/>
            <person name="Purvine S.O."/>
            <person name="Zink E.M."/>
            <person name="Wu S."/>
            <person name="Pasa-Tolic L."/>
            <person name="Chaput D.L."/>
            <person name="Haridas S."/>
            <person name="Grigoriev I.V."/>
            <person name="Santelli C.M."/>
            <person name="Hansel C.M."/>
        </authorList>
    </citation>
    <scope>NUCLEOTIDE SEQUENCE [LARGE SCALE GENOMIC DNA]</scope>
    <source>
        <strain evidence="2 3">AP3s5-JAC2a</strain>
    </source>
</reference>
<evidence type="ECO:0000313" key="2">
    <source>
        <dbReference type="EMBL" id="OAG11956.1"/>
    </source>
</evidence>
<feature type="region of interest" description="Disordered" evidence="1">
    <location>
        <begin position="177"/>
        <end position="424"/>
    </location>
</feature>
<dbReference type="STRING" id="1460663.A0A177CXL4"/>
<feature type="compositionally biased region" description="Low complexity" evidence="1">
    <location>
        <begin position="407"/>
        <end position="424"/>
    </location>
</feature>
<dbReference type="GeneID" id="28763357"/>
<gene>
    <name evidence="2" type="ORF">CC84DRAFT_1170778</name>
</gene>
<dbReference type="InParanoid" id="A0A177CXL4"/>
<proteinExistence type="predicted"/>
<dbReference type="EMBL" id="KV441548">
    <property type="protein sequence ID" value="OAG11956.1"/>
    <property type="molecule type" value="Genomic_DNA"/>
</dbReference>
<feature type="compositionally biased region" description="Low complexity" evidence="1">
    <location>
        <begin position="220"/>
        <end position="269"/>
    </location>
</feature>
<dbReference type="RefSeq" id="XP_018042321.1">
    <property type="nucleotide sequence ID" value="XM_018179871.1"/>
</dbReference>